<feature type="compositionally biased region" description="Low complexity" evidence="6">
    <location>
        <begin position="618"/>
        <end position="636"/>
    </location>
</feature>
<evidence type="ECO:0000256" key="3">
    <source>
        <dbReference type="ARBA" id="ARBA00023157"/>
    </source>
</evidence>
<evidence type="ECO:0000313" key="8">
    <source>
        <dbReference type="EMBL" id="KAJ3551455.1"/>
    </source>
</evidence>
<dbReference type="EMBL" id="JANIEX010002204">
    <property type="protein sequence ID" value="KAJ3551455.1"/>
    <property type="molecule type" value="Genomic_DNA"/>
</dbReference>
<name>A0AAD5YIX1_9AGAR</name>
<dbReference type="GO" id="GO:0005886">
    <property type="term" value="C:plasma membrane"/>
    <property type="evidence" value="ECO:0007669"/>
    <property type="project" value="UniProtKB-SubCell"/>
</dbReference>
<dbReference type="SUPFAM" id="SSF51445">
    <property type="entry name" value="(Trans)glycosidases"/>
    <property type="match status" value="1"/>
</dbReference>
<dbReference type="PANTHER" id="PTHR31468">
    <property type="entry name" value="1,3-BETA-GLUCANOSYLTRANSFERASE GAS1"/>
    <property type="match status" value="1"/>
</dbReference>
<sequence>MRGEICVGFGSLLSFVAVLLMIFVHVRLPVAFNFPYRYLTAPPSDQVGQINTSNVPRNVFMAELNTSGYGAAAHFVIVDTVLNLYTDNASAPLEEGAGLRQLYKFGLYSHCAYVNDTAGRCGNETIGNQFKPYDALLNDMPANWSIFSQSFIPDNTTFTNSEFLGHNSKAAYWMLLLGMLCGAAAFITGVAKHNMTFLVSTLFAMAGSLLLLIGASIWTVIVQRAAAISEHPVVSADGQRTIPLGITVSVGPGLFLTWAAFACLVVSVVPYMIRHSHAMRVTFRAPALVALALYTCGVQAIGKITRSGRYLYNADGSRFYIKGIAYQEQGAVVSSADNPFGEPSSFIDPLSLPDACKRDIPFLQQLTVNTIRVYSVNSSLNHDDCMSAFSNAGIYTIIDLSLPLNGSIDRNNPTWSTNLLDQYIATIDVFSKYDNVLAYNVGNEVVISNSTQAAPFVKAAARDIKAYLQSKGSNALVGYASIDGGQGFRVPLADYLSCDPSGSNSGATAIDLYGLNNYEWCGASSFQASYTGVESDFAQYNVVAYFSEFGCITSPPRLWTEVGALLSGNMSDAWSGGVAFSYFPASSVQGQFGMVTISDDQRTVTTSNDFNNLQQQYSSASPPNSPPQSSAGSSSYPSCSAPSTSFVASNTLPPTPNLQACDCLESALSCQFTPATSNYSVIVGELLDVGCSLLGQAGGSCSDIGGDGQAGSYGHVSGCDPSKSLLVRLQI</sequence>
<evidence type="ECO:0000256" key="1">
    <source>
        <dbReference type="ARBA" id="ARBA00007528"/>
    </source>
</evidence>
<feature type="region of interest" description="Disordered" evidence="6">
    <location>
        <begin position="614"/>
        <end position="636"/>
    </location>
</feature>
<evidence type="ECO:0000256" key="2">
    <source>
        <dbReference type="ARBA" id="ARBA00022729"/>
    </source>
</evidence>
<feature type="transmembrane region" description="Helical" evidence="7">
    <location>
        <begin position="241"/>
        <end position="269"/>
    </location>
</feature>
<feature type="transmembrane region" description="Helical" evidence="7">
    <location>
        <begin position="7"/>
        <end position="28"/>
    </location>
</feature>
<dbReference type="Gene3D" id="1.20.58.1040">
    <property type="match status" value="1"/>
</dbReference>
<keyword evidence="7" id="KW-1133">Transmembrane helix</keyword>
<proteinExistence type="inferred from homology"/>
<dbReference type="GO" id="GO:0071970">
    <property type="term" value="P:fungal-type cell wall (1-&gt;3)-beta-D-glucan biosynthetic process"/>
    <property type="evidence" value="ECO:0007669"/>
    <property type="project" value="TreeGrafter"/>
</dbReference>
<keyword evidence="5" id="KW-0336">GPI-anchor</keyword>
<dbReference type="GO" id="GO:0042124">
    <property type="term" value="F:1,3-beta-glucanosyltransferase activity"/>
    <property type="evidence" value="ECO:0007669"/>
    <property type="project" value="TreeGrafter"/>
</dbReference>
<feature type="transmembrane region" description="Helical" evidence="7">
    <location>
        <begin position="170"/>
        <end position="190"/>
    </location>
</feature>
<dbReference type="GO" id="GO:0031505">
    <property type="term" value="P:fungal-type cell wall organization"/>
    <property type="evidence" value="ECO:0007669"/>
    <property type="project" value="TreeGrafter"/>
</dbReference>
<comment type="subcellular location">
    <subcellularLocation>
        <location evidence="5">Cell membrane</location>
        <topology evidence="5">Lipid-anchor</topology>
        <topology evidence="5">GPI-anchor</topology>
    </subcellularLocation>
</comment>
<dbReference type="InterPro" id="IPR017853">
    <property type="entry name" value="GH"/>
</dbReference>
<protein>
    <recommendedName>
        <fullName evidence="5">1,3-beta-glucanosyltransferase</fullName>
        <ecNumber evidence="5">2.4.1.-</ecNumber>
    </recommendedName>
</protein>
<keyword evidence="9" id="KW-1185">Reference proteome</keyword>
<evidence type="ECO:0000256" key="6">
    <source>
        <dbReference type="SAM" id="MobiDB-lite"/>
    </source>
</evidence>
<dbReference type="AlphaFoldDB" id="A0AAD5YIX1"/>
<accession>A0AAD5YIX1</accession>
<dbReference type="PANTHER" id="PTHR31468:SF2">
    <property type="entry name" value="1,3-BETA-GLUCANOSYLTRANSFERASE GAS1"/>
    <property type="match status" value="1"/>
</dbReference>
<comment type="function">
    <text evidence="5">Splits internally a 1,3-beta-glucan molecule and transfers the newly generated reducing end (the donor) to the non-reducing end of another 1,3-beta-glucan molecule (the acceptor) forming a 1,3-beta linkage, resulting in the elongation of 1,3-beta-glucan chains in the cell wall.</text>
</comment>
<dbReference type="Gene3D" id="1.20.140.150">
    <property type="match status" value="1"/>
</dbReference>
<comment type="caution">
    <text evidence="8">The sequence shown here is derived from an EMBL/GenBank/DDBJ whole genome shotgun (WGS) entry which is preliminary data.</text>
</comment>
<dbReference type="Gene3D" id="3.20.20.80">
    <property type="entry name" value="Glycosidases"/>
    <property type="match status" value="1"/>
</dbReference>
<evidence type="ECO:0000256" key="5">
    <source>
        <dbReference type="RuleBase" id="RU361209"/>
    </source>
</evidence>
<evidence type="ECO:0000256" key="7">
    <source>
        <dbReference type="SAM" id="Phobius"/>
    </source>
</evidence>
<evidence type="ECO:0000313" key="9">
    <source>
        <dbReference type="Proteomes" id="UP001213000"/>
    </source>
</evidence>
<keyword evidence="7" id="KW-0812">Transmembrane</keyword>
<feature type="transmembrane region" description="Helical" evidence="7">
    <location>
        <begin position="197"/>
        <end position="221"/>
    </location>
</feature>
<dbReference type="InterPro" id="IPR009571">
    <property type="entry name" value="SUR7/Rim9-like_fungi"/>
</dbReference>
<comment type="similarity">
    <text evidence="1 5">Belongs to the glycosyl hydrolase 72 family.</text>
</comment>
<dbReference type="GO" id="GO:0098552">
    <property type="term" value="C:side of membrane"/>
    <property type="evidence" value="ECO:0007669"/>
    <property type="project" value="UniProtKB-KW"/>
</dbReference>
<organism evidence="8 9">
    <name type="scientific">Leucocoprinus birnbaumii</name>
    <dbReference type="NCBI Taxonomy" id="56174"/>
    <lineage>
        <taxon>Eukaryota</taxon>
        <taxon>Fungi</taxon>
        <taxon>Dikarya</taxon>
        <taxon>Basidiomycota</taxon>
        <taxon>Agaricomycotina</taxon>
        <taxon>Agaricomycetes</taxon>
        <taxon>Agaricomycetidae</taxon>
        <taxon>Agaricales</taxon>
        <taxon>Agaricineae</taxon>
        <taxon>Agaricaceae</taxon>
        <taxon>Leucocoprinus</taxon>
    </lineage>
</organism>
<dbReference type="InterPro" id="IPR004886">
    <property type="entry name" value="Glucanosyltransferase"/>
</dbReference>
<keyword evidence="4" id="KW-0325">Glycoprotein</keyword>
<keyword evidence="2" id="KW-0732">Signal</keyword>
<dbReference type="Pfam" id="PF03198">
    <property type="entry name" value="Glyco_hydro_72"/>
    <property type="match status" value="1"/>
</dbReference>
<keyword evidence="5" id="KW-0808">Transferase</keyword>
<dbReference type="EC" id="2.4.1.-" evidence="5"/>
<feature type="transmembrane region" description="Helical" evidence="7">
    <location>
        <begin position="281"/>
        <end position="302"/>
    </location>
</feature>
<keyword evidence="5" id="KW-0449">Lipoprotein</keyword>
<reference evidence="8" key="1">
    <citation type="submission" date="2022-07" db="EMBL/GenBank/DDBJ databases">
        <title>Genome Sequence of Leucocoprinus birnbaumii.</title>
        <authorList>
            <person name="Buettner E."/>
        </authorList>
    </citation>
    <scope>NUCLEOTIDE SEQUENCE</scope>
    <source>
        <strain evidence="8">VT141</strain>
    </source>
</reference>
<keyword evidence="3" id="KW-1015">Disulfide bond</keyword>
<gene>
    <name evidence="8" type="ORF">NP233_g13079</name>
</gene>
<dbReference type="Proteomes" id="UP001213000">
    <property type="component" value="Unassembled WGS sequence"/>
</dbReference>
<dbReference type="Pfam" id="PF06687">
    <property type="entry name" value="SUR7"/>
    <property type="match status" value="1"/>
</dbReference>
<evidence type="ECO:0000256" key="4">
    <source>
        <dbReference type="ARBA" id="ARBA00023180"/>
    </source>
</evidence>
<keyword evidence="5 7" id="KW-0472">Membrane</keyword>